<dbReference type="EMBL" id="FQZG01000003">
    <property type="protein sequence ID" value="SHI30596.1"/>
    <property type="molecule type" value="Genomic_DNA"/>
</dbReference>
<keyword evidence="3 4" id="KW-0378">Hydrolase</keyword>
<dbReference type="SUPFAM" id="SSF55811">
    <property type="entry name" value="Nudix"/>
    <property type="match status" value="1"/>
</dbReference>
<protein>
    <submittedName>
        <fullName evidence="6">ADP-ribose pyrophosphatase YjhB, NUDIX family</fullName>
    </submittedName>
</protein>
<dbReference type="InterPro" id="IPR015797">
    <property type="entry name" value="NUDIX_hydrolase-like_dom_sf"/>
</dbReference>
<evidence type="ECO:0000259" key="5">
    <source>
        <dbReference type="PROSITE" id="PS51462"/>
    </source>
</evidence>
<dbReference type="Gene3D" id="3.90.79.10">
    <property type="entry name" value="Nucleoside Triphosphate Pyrophosphohydrolase"/>
    <property type="match status" value="1"/>
</dbReference>
<dbReference type="PROSITE" id="PS00893">
    <property type="entry name" value="NUDIX_BOX"/>
    <property type="match status" value="1"/>
</dbReference>
<reference evidence="6 7" key="1">
    <citation type="submission" date="2016-11" db="EMBL/GenBank/DDBJ databases">
        <authorList>
            <person name="Jaros S."/>
            <person name="Januszkiewicz K."/>
            <person name="Wedrychowicz H."/>
        </authorList>
    </citation>
    <scope>NUCLEOTIDE SEQUENCE [LARGE SCALE GENOMIC DNA]</scope>
    <source>
        <strain evidence="6 7">DSM 12906</strain>
    </source>
</reference>
<dbReference type="OrthoDB" id="9804442at2"/>
<evidence type="ECO:0000256" key="4">
    <source>
        <dbReference type="RuleBase" id="RU003476"/>
    </source>
</evidence>
<dbReference type="PRINTS" id="PR00502">
    <property type="entry name" value="NUDIXFAMILY"/>
</dbReference>
<dbReference type="Pfam" id="PF00293">
    <property type="entry name" value="NUDIX"/>
    <property type="match status" value="1"/>
</dbReference>
<dbReference type="AlphaFoldDB" id="A0A1M6A2A9"/>
<dbReference type="PANTHER" id="PTHR43046:SF14">
    <property type="entry name" value="MUTT_NUDIX FAMILY PROTEIN"/>
    <property type="match status" value="1"/>
</dbReference>
<dbReference type="RefSeq" id="WP_073185294.1">
    <property type="nucleotide sequence ID" value="NZ_FQZG01000003.1"/>
</dbReference>
<gene>
    <name evidence="6" type="ORF">SAMN02745244_00064</name>
</gene>
<dbReference type="InterPro" id="IPR020084">
    <property type="entry name" value="NUDIX_hydrolase_CS"/>
</dbReference>
<dbReference type="Proteomes" id="UP000184512">
    <property type="component" value="Unassembled WGS sequence"/>
</dbReference>
<dbReference type="GO" id="GO:0016787">
    <property type="term" value="F:hydrolase activity"/>
    <property type="evidence" value="ECO:0007669"/>
    <property type="project" value="UniProtKB-KW"/>
</dbReference>
<comment type="similarity">
    <text evidence="2 4">Belongs to the Nudix hydrolase family.</text>
</comment>
<accession>A0A1M6A2A9</accession>
<evidence type="ECO:0000313" key="6">
    <source>
        <dbReference type="EMBL" id="SHI30596.1"/>
    </source>
</evidence>
<evidence type="ECO:0000256" key="1">
    <source>
        <dbReference type="ARBA" id="ARBA00001946"/>
    </source>
</evidence>
<name>A0A1M6A2A9_9ACTN</name>
<dbReference type="InterPro" id="IPR020476">
    <property type="entry name" value="Nudix_hydrolase"/>
</dbReference>
<dbReference type="STRING" id="1123357.SAMN02745244_00064"/>
<dbReference type="CDD" id="cd04685">
    <property type="entry name" value="NUDIX_Hydrolase"/>
    <property type="match status" value="1"/>
</dbReference>
<dbReference type="PROSITE" id="PS51462">
    <property type="entry name" value="NUDIX"/>
    <property type="match status" value="1"/>
</dbReference>
<evidence type="ECO:0000256" key="3">
    <source>
        <dbReference type="ARBA" id="ARBA00022801"/>
    </source>
</evidence>
<proteinExistence type="inferred from homology"/>
<dbReference type="InterPro" id="IPR000086">
    <property type="entry name" value="NUDIX_hydrolase_dom"/>
</dbReference>
<organism evidence="6 7">
    <name type="scientific">Tessaracoccus bendigoensis DSM 12906</name>
    <dbReference type="NCBI Taxonomy" id="1123357"/>
    <lineage>
        <taxon>Bacteria</taxon>
        <taxon>Bacillati</taxon>
        <taxon>Actinomycetota</taxon>
        <taxon>Actinomycetes</taxon>
        <taxon>Propionibacteriales</taxon>
        <taxon>Propionibacteriaceae</taxon>
        <taxon>Tessaracoccus</taxon>
    </lineage>
</organism>
<comment type="cofactor">
    <cofactor evidence="1">
        <name>Mg(2+)</name>
        <dbReference type="ChEBI" id="CHEBI:18420"/>
    </cofactor>
</comment>
<evidence type="ECO:0000256" key="2">
    <source>
        <dbReference type="ARBA" id="ARBA00005582"/>
    </source>
</evidence>
<sequence length="167" mass="18472">MPDTRTERRLKRRRGARVIVVAGDEVLLQGDTDPGIPGSRFWQVPGGGIDDGEDARTAAVRELFEETGLRVGPEALEGPVAVREVAHGYSDRILIQDETFFLLRTWRFDPVDAALTEAERRRRVESGWFRLDALPEPVWPAELSQLAGWGGGAPVDLGEVEESTVPL</sequence>
<evidence type="ECO:0000313" key="7">
    <source>
        <dbReference type="Proteomes" id="UP000184512"/>
    </source>
</evidence>
<dbReference type="PANTHER" id="PTHR43046">
    <property type="entry name" value="GDP-MANNOSE MANNOSYL HYDROLASE"/>
    <property type="match status" value="1"/>
</dbReference>
<feature type="domain" description="Nudix hydrolase" evidence="5">
    <location>
        <begin position="11"/>
        <end position="151"/>
    </location>
</feature>
<keyword evidence="7" id="KW-1185">Reference proteome</keyword>